<feature type="domain" description="DUF2520" evidence="2">
    <location>
        <begin position="138"/>
        <end position="266"/>
    </location>
</feature>
<dbReference type="SUPFAM" id="SSF51735">
    <property type="entry name" value="NAD(P)-binding Rossmann-fold domains"/>
    <property type="match status" value="1"/>
</dbReference>
<dbReference type="AlphaFoldDB" id="A0A7V0T7U0"/>
<dbReference type="InterPro" id="IPR019665">
    <property type="entry name" value="OxRdtase/DH_put_Rossmann_dom"/>
</dbReference>
<proteinExistence type="predicted"/>
<evidence type="ECO:0000313" key="3">
    <source>
        <dbReference type="EMBL" id="HDR00451.1"/>
    </source>
</evidence>
<feature type="domain" description="Putative oxidoreductase/dehydrogenase Rossmann-like" evidence="1">
    <location>
        <begin position="9"/>
        <end position="122"/>
    </location>
</feature>
<name>A0A7V0T7U0_UNCW3</name>
<dbReference type="Proteomes" id="UP000885672">
    <property type="component" value="Unassembled WGS sequence"/>
</dbReference>
<gene>
    <name evidence="3" type="ORF">ENN51_09245</name>
</gene>
<comment type="caution">
    <text evidence="3">The sequence shown here is derived from an EMBL/GenBank/DDBJ whole genome shotgun (WGS) entry which is preliminary data.</text>
</comment>
<dbReference type="PANTHER" id="PTHR40459">
    <property type="entry name" value="CONSERVED HYPOTHETICAL ALANINE AND LEUCINE RICH PROTEIN"/>
    <property type="match status" value="1"/>
</dbReference>
<accession>A0A7V0T7U0</accession>
<dbReference type="PANTHER" id="PTHR40459:SF1">
    <property type="entry name" value="CONSERVED HYPOTHETICAL ALANINE AND LEUCINE RICH PROTEIN"/>
    <property type="match status" value="1"/>
</dbReference>
<dbReference type="EMBL" id="DSBX01000354">
    <property type="protein sequence ID" value="HDR00451.1"/>
    <property type="molecule type" value="Genomic_DNA"/>
</dbReference>
<dbReference type="SUPFAM" id="SSF48179">
    <property type="entry name" value="6-phosphogluconate dehydrogenase C-terminal domain-like"/>
    <property type="match status" value="1"/>
</dbReference>
<dbReference type="Pfam" id="PF10728">
    <property type="entry name" value="DUF2520"/>
    <property type="match status" value="1"/>
</dbReference>
<dbReference type="Gene3D" id="3.40.50.720">
    <property type="entry name" value="NAD(P)-binding Rossmann-like Domain"/>
    <property type="match status" value="1"/>
</dbReference>
<dbReference type="InterPro" id="IPR036291">
    <property type="entry name" value="NAD(P)-bd_dom_sf"/>
</dbReference>
<evidence type="ECO:0000259" key="2">
    <source>
        <dbReference type="Pfam" id="PF10728"/>
    </source>
</evidence>
<organism evidence="3">
    <name type="scientific">candidate division WOR-3 bacterium</name>
    <dbReference type="NCBI Taxonomy" id="2052148"/>
    <lineage>
        <taxon>Bacteria</taxon>
        <taxon>Bacteria division WOR-3</taxon>
    </lineage>
</organism>
<reference evidence="3" key="1">
    <citation type="journal article" date="2020" name="mSystems">
        <title>Genome- and Community-Level Interaction Insights into Carbon Utilization and Element Cycling Functions of Hydrothermarchaeota in Hydrothermal Sediment.</title>
        <authorList>
            <person name="Zhou Z."/>
            <person name="Liu Y."/>
            <person name="Xu W."/>
            <person name="Pan J."/>
            <person name="Luo Z.H."/>
            <person name="Li M."/>
        </authorList>
    </citation>
    <scope>NUCLEOTIDE SEQUENCE [LARGE SCALE GENOMIC DNA]</scope>
    <source>
        <strain evidence="3">SpSt-1182</strain>
    </source>
</reference>
<evidence type="ECO:0000259" key="1">
    <source>
        <dbReference type="Pfam" id="PF10727"/>
    </source>
</evidence>
<dbReference type="Pfam" id="PF10727">
    <property type="entry name" value="Rossmann-like"/>
    <property type="match status" value="1"/>
</dbReference>
<dbReference type="InterPro" id="IPR018931">
    <property type="entry name" value="DUF2520"/>
</dbReference>
<dbReference type="InterPro" id="IPR037108">
    <property type="entry name" value="TM1727-like_C_sf"/>
</dbReference>
<sequence length="291" mass="31384">MRAGCHPVLGFIGAGRVGTALARNCVRLGYELAGISDRRTEALRLALSVLGQKQERQSAARVAAVSDVLFLTVPDREISVLFERIAGRLRPGSIIAHCSGFFGVEVFGSAHERTIETVAFHPARVFPSPGIEVSFEGCAVALDGTPAGLRFGRRLARELGGDSFLLKGGDRPLYHAMCVFASNFQHALAGSAGRIARELGIRSSRSARMRETLMRTTFEGTPDRGVGRLLTGPVPRGDAETVAGHLAVLRERTPELVALYLSLTRQLVEVAREQGTDRAALRRITEVIDDA</sequence>
<dbReference type="InterPro" id="IPR008927">
    <property type="entry name" value="6-PGluconate_DH-like_C_sf"/>
</dbReference>
<protein>
    <submittedName>
        <fullName evidence="3">DUF2520 domain-containing protein</fullName>
    </submittedName>
</protein>
<dbReference type="Gene3D" id="1.10.1040.20">
    <property type="entry name" value="ProC-like, C-terminal domain"/>
    <property type="match status" value="1"/>
</dbReference>